<dbReference type="GO" id="GO:0009360">
    <property type="term" value="C:DNA polymerase III complex"/>
    <property type="evidence" value="ECO:0007669"/>
    <property type="project" value="TreeGrafter"/>
</dbReference>
<keyword evidence="4" id="KW-0235">DNA replication</keyword>
<evidence type="ECO:0000256" key="3">
    <source>
        <dbReference type="ARBA" id="ARBA00022695"/>
    </source>
</evidence>
<evidence type="ECO:0000256" key="4">
    <source>
        <dbReference type="ARBA" id="ARBA00022705"/>
    </source>
</evidence>
<keyword evidence="5" id="KW-0239">DNA-directed DNA polymerase</keyword>
<dbReference type="Gene3D" id="1.20.272.10">
    <property type="match status" value="1"/>
</dbReference>
<name>A0A5B8XF86_9RICK</name>
<dbReference type="Gene3D" id="3.40.50.300">
    <property type="entry name" value="P-loop containing nucleotide triphosphate hydrolases"/>
    <property type="match status" value="1"/>
</dbReference>
<dbReference type="PANTHER" id="PTHR34388">
    <property type="entry name" value="DNA POLYMERASE III SUBUNIT DELTA"/>
    <property type="match status" value="1"/>
</dbReference>
<evidence type="ECO:0000256" key="5">
    <source>
        <dbReference type="ARBA" id="ARBA00022932"/>
    </source>
</evidence>
<dbReference type="GO" id="GO:0003677">
    <property type="term" value="F:DNA binding"/>
    <property type="evidence" value="ECO:0007669"/>
    <property type="project" value="InterPro"/>
</dbReference>
<proteinExistence type="inferred from homology"/>
<keyword evidence="2" id="KW-0808">Transferase</keyword>
<evidence type="ECO:0000313" key="8">
    <source>
        <dbReference type="EMBL" id="QED23930.1"/>
    </source>
</evidence>
<comment type="similarity">
    <text evidence="6">Belongs to the DNA polymerase HolA subunit family.</text>
</comment>
<dbReference type="SUPFAM" id="SSF52540">
    <property type="entry name" value="P-loop containing nucleoside triphosphate hydrolases"/>
    <property type="match status" value="1"/>
</dbReference>
<dbReference type="OrthoDB" id="9804983at2"/>
<sequence length="329" mass="37416">MAGKLNVKLANEFAKNPDINMNSTLIYGNDDAVMLYFSDALKLGYKNLGFQVKTLNFETKNIANAISDELNSVDFFAEKKVLIISDIKDKDFEKLETQIDRLDGDKIIFLVSDIAKNPQIRDFHEKSSKKAVSIACYPLERQDCINQISKILNENDIVPEDRAIIENLADLIGNNPFDIRNEMEKISILCSKTKTLKYTDIESIINTNDDSLFNLIDAFFLKRIGNISKYAMECEENGVNSVIIARSLYKHACKILNAIFNIKGGSSREIEAKNAGIFFKKTAVFYSQIDTWNPKDLERIIVKLVFLDKNLRMASDKSAMPEILNLLRR</sequence>
<keyword evidence="3" id="KW-0548">Nucleotidyltransferase</keyword>
<keyword evidence="9" id="KW-1185">Reference proteome</keyword>
<comment type="catalytic activity">
    <reaction evidence="7">
        <text>DNA(n) + a 2'-deoxyribonucleoside 5'-triphosphate = DNA(n+1) + diphosphate</text>
        <dbReference type="Rhea" id="RHEA:22508"/>
        <dbReference type="Rhea" id="RHEA-COMP:17339"/>
        <dbReference type="Rhea" id="RHEA-COMP:17340"/>
        <dbReference type="ChEBI" id="CHEBI:33019"/>
        <dbReference type="ChEBI" id="CHEBI:61560"/>
        <dbReference type="ChEBI" id="CHEBI:173112"/>
        <dbReference type="EC" id="2.7.7.7"/>
    </reaction>
</comment>
<dbReference type="PANTHER" id="PTHR34388:SF1">
    <property type="entry name" value="DNA POLYMERASE III SUBUNIT DELTA"/>
    <property type="match status" value="1"/>
</dbReference>
<protein>
    <recommendedName>
        <fullName evidence="1">DNA-directed DNA polymerase</fullName>
        <ecNumber evidence="1">2.7.7.7</ecNumber>
    </recommendedName>
</protein>
<evidence type="ECO:0000256" key="1">
    <source>
        <dbReference type="ARBA" id="ARBA00012417"/>
    </source>
</evidence>
<dbReference type="InterPro" id="IPR027417">
    <property type="entry name" value="P-loop_NTPase"/>
</dbReference>
<dbReference type="RefSeq" id="WP_146821439.1">
    <property type="nucleotide sequence ID" value="NZ_CP029077.1"/>
</dbReference>
<evidence type="ECO:0000256" key="6">
    <source>
        <dbReference type="ARBA" id="ARBA00034754"/>
    </source>
</evidence>
<evidence type="ECO:0000256" key="7">
    <source>
        <dbReference type="ARBA" id="ARBA00049244"/>
    </source>
</evidence>
<dbReference type="GO" id="GO:0006261">
    <property type="term" value="P:DNA-templated DNA replication"/>
    <property type="evidence" value="ECO:0007669"/>
    <property type="project" value="TreeGrafter"/>
</dbReference>
<dbReference type="NCBIfam" id="TIGR01128">
    <property type="entry name" value="holA"/>
    <property type="match status" value="1"/>
</dbReference>
<dbReference type="InterPro" id="IPR005790">
    <property type="entry name" value="DNA_polIII_delta"/>
</dbReference>
<dbReference type="AlphaFoldDB" id="A0A5B8XF86"/>
<evidence type="ECO:0000256" key="2">
    <source>
        <dbReference type="ARBA" id="ARBA00022679"/>
    </source>
</evidence>
<evidence type="ECO:0000313" key="9">
    <source>
        <dbReference type="Proteomes" id="UP000321934"/>
    </source>
</evidence>
<dbReference type="SUPFAM" id="SSF48019">
    <property type="entry name" value="post-AAA+ oligomerization domain-like"/>
    <property type="match status" value="1"/>
</dbReference>
<accession>A0A5B8XF86</accession>
<dbReference type="EC" id="2.7.7.7" evidence="1"/>
<dbReference type="GO" id="GO:0003887">
    <property type="term" value="F:DNA-directed DNA polymerase activity"/>
    <property type="evidence" value="ECO:0007669"/>
    <property type="project" value="UniProtKB-KW"/>
</dbReference>
<organism evidence="8 9">
    <name type="scientific">Candidatus Deianiraea vastatrix</name>
    <dbReference type="NCBI Taxonomy" id="2163644"/>
    <lineage>
        <taxon>Bacteria</taxon>
        <taxon>Pseudomonadati</taxon>
        <taxon>Pseudomonadota</taxon>
        <taxon>Alphaproteobacteria</taxon>
        <taxon>Rickettsiales</taxon>
        <taxon>Candidatus Deianiraeaceae</taxon>
        <taxon>Candidatus Deianiraea</taxon>
    </lineage>
</organism>
<dbReference type="Proteomes" id="UP000321934">
    <property type="component" value="Chromosome"/>
</dbReference>
<gene>
    <name evidence="8" type="ORF">Deia_01151</name>
</gene>
<dbReference type="InterPro" id="IPR008921">
    <property type="entry name" value="DNA_pol3_clamp-load_cplx_C"/>
</dbReference>
<reference evidence="8 9" key="1">
    <citation type="journal article" date="2019" name="ISME J.">
        <title>Deianiraea, an extracellular bacterium associated with the ciliate Paramecium, suggests an alternative scenario for the evolution of Rickettsiales.</title>
        <authorList>
            <person name="Castelli M."/>
            <person name="Sabaneyeva E."/>
            <person name="Lanzoni O."/>
            <person name="Lebedeva N."/>
            <person name="Floriano A.M."/>
            <person name="Gaiarsa S."/>
            <person name="Benken K."/>
            <person name="Modeo L."/>
            <person name="Bandi C."/>
            <person name="Potekhin A."/>
            <person name="Sassera D."/>
            <person name="Petroni G."/>
        </authorList>
    </citation>
    <scope>NUCLEOTIDE SEQUENCE [LARGE SCALE GENOMIC DNA]</scope>
    <source>
        <strain evidence="8">CyL4-1</strain>
    </source>
</reference>
<dbReference type="EMBL" id="CP029077">
    <property type="protein sequence ID" value="QED23930.1"/>
    <property type="molecule type" value="Genomic_DNA"/>
</dbReference>